<dbReference type="PANTHER" id="PTHR23409:SF18">
    <property type="entry name" value="RIBONUCLEOSIDE-DIPHOSPHATE REDUCTASE SUBUNIT M2"/>
    <property type="match status" value="1"/>
</dbReference>
<dbReference type="AlphaFoldDB" id="A0A0D7AKE8"/>
<dbReference type="InterPro" id="IPR000358">
    <property type="entry name" value="RNR_small_fam"/>
</dbReference>
<dbReference type="CDD" id="cd01049">
    <property type="entry name" value="RNRR2"/>
    <property type="match status" value="1"/>
</dbReference>
<sequence length="302" mass="35143">MAVNEYHTLGEPSPQPSPQRSTVFPIHYEEIWRMYKKAETSFWTAEEANLSNDLINWNTRLTDDEWYFISHVLTFFDSLDGTVNENLLERFATRSEVQNVHAGMYALLIDTYVRDAEQRAHLLGAIETMPCVKRKAEWVLRWISVTHSVFAERLVAFAAVEGFVFSGSFAAIFWLKRRGPMPGLTFSSELVSRDERMHTDFACLLFKHLKRRPPPRTIEHIITEALMRQYIEFIADRLLVVFGNEKAFNVQNPFDCIEMISLQGKTNFFEKCVSEYSKAKCLCDVLEKKHGIFSEWHAARKQ</sequence>
<evidence type="ECO:0000313" key="4">
    <source>
        <dbReference type="Proteomes" id="UP000054144"/>
    </source>
</evidence>
<proteinExistence type="inferred from homology"/>
<name>A0A0D7AKE8_9AGAR</name>
<comment type="similarity">
    <text evidence="1">Belongs to the ribonucleoside diphosphate reductase small chain family.</text>
</comment>
<gene>
    <name evidence="3" type="ORF">FISHEDRAFT_63877</name>
</gene>
<evidence type="ECO:0000256" key="1">
    <source>
        <dbReference type="ARBA" id="ARBA00009303"/>
    </source>
</evidence>
<feature type="region of interest" description="Disordered" evidence="2">
    <location>
        <begin position="1"/>
        <end position="21"/>
    </location>
</feature>
<dbReference type="InterPro" id="IPR012348">
    <property type="entry name" value="RNR-like"/>
</dbReference>
<dbReference type="Proteomes" id="UP000054144">
    <property type="component" value="Unassembled WGS sequence"/>
</dbReference>
<dbReference type="EMBL" id="KN881644">
    <property type="protein sequence ID" value="KIY52335.1"/>
    <property type="molecule type" value="Genomic_DNA"/>
</dbReference>
<dbReference type="PANTHER" id="PTHR23409">
    <property type="entry name" value="RIBONUCLEOSIDE-DIPHOSPHATE REDUCTASE SMALL CHAIN"/>
    <property type="match status" value="1"/>
</dbReference>
<keyword evidence="4" id="KW-1185">Reference proteome</keyword>
<organism evidence="3 4">
    <name type="scientific">Fistulina hepatica ATCC 64428</name>
    <dbReference type="NCBI Taxonomy" id="1128425"/>
    <lineage>
        <taxon>Eukaryota</taxon>
        <taxon>Fungi</taxon>
        <taxon>Dikarya</taxon>
        <taxon>Basidiomycota</taxon>
        <taxon>Agaricomycotina</taxon>
        <taxon>Agaricomycetes</taxon>
        <taxon>Agaricomycetidae</taxon>
        <taxon>Agaricales</taxon>
        <taxon>Fistulinaceae</taxon>
        <taxon>Fistulina</taxon>
    </lineage>
</organism>
<dbReference type="GO" id="GO:0016491">
    <property type="term" value="F:oxidoreductase activity"/>
    <property type="evidence" value="ECO:0007669"/>
    <property type="project" value="InterPro"/>
</dbReference>
<dbReference type="Pfam" id="PF00268">
    <property type="entry name" value="Ribonuc_red_sm"/>
    <property type="match status" value="1"/>
</dbReference>
<protein>
    <submittedName>
        <fullName evidence="3">Ribonucleotide reductase</fullName>
    </submittedName>
</protein>
<dbReference type="Gene3D" id="1.10.620.20">
    <property type="entry name" value="Ribonucleotide Reductase, subunit A"/>
    <property type="match status" value="1"/>
</dbReference>
<dbReference type="SUPFAM" id="SSF47240">
    <property type="entry name" value="Ferritin-like"/>
    <property type="match status" value="1"/>
</dbReference>
<dbReference type="InterPro" id="IPR033909">
    <property type="entry name" value="RNR_small"/>
</dbReference>
<evidence type="ECO:0000313" key="3">
    <source>
        <dbReference type="EMBL" id="KIY52335.1"/>
    </source>
</evidence>
<accession>A0A0D7AKE8</accession>
<reference evidence="3 4" key="1">
    <citation type="journal article" date="2015" name="Fungal Genet. Biol.">
        <title>Evolution of novel wood decay mechanisms in Agaricales revealed by the genome sequences of Fistulina hepatica and Cylindrobasidium torrendii.</title>
        <authorList>
            <person name="Floudas D."/>
            <person name="Held B.W."/>
            <person name="Riley R."/>
            <person name="Nagy L.G."/>
            <person name="Koehler G."/>
            <person name="Ransdell A.S."/>
            <person name="Younus H."/>
            <person name="Chow J."/>
            <person name="Chiniquy J."/>
            <person name="Lipzen A."/>
            <person name="Tritt A."/>
            <person name="Sun H."/>
            <person name="Haridas S."/>
            <person name="LaButti K."/>
            <person name="Ohm R.A."/>
            <person name="Kues U."/>
            <person name="Blanchette R.A."/>
            <person name="Grigoriev I.V."/>
            <person name="Minto R.E."/>
            <person name="Hibbett D.S."/>
        </authorList>
    </citation>
    <scope>NUCLEOTIDE SEQUENCE [LARGE SCALE GENOMIC DNA]</scope>
    <source>
        <strain evidence="3 4">ATCC 64428</strain>
    </source>
</reference>
<dbReference type="InterPro" id="IPR009078">
    <property type="entry name" value="Ferritin-like_SF"/>
</dbReference>
<dbReference type="OrthoDB" id="10248373at2759"/>
<evidence type="ECO:0000256" key="2">
    <source>
        <dbReference type="SAM" id="MobiDB-lite"/>
    </source>
</evidence>
<dbReference type="GO" id="GO:0009263">
    <property type="term" value="P:deoxyribonucleotide biosynthetic process"/>
    <property type="evidence" value="ECO:0007669"/>
    <property type="project" value="InterPro"/>
</dbReference>